<evidence type="ECO:0000313" key="3">
    <source>
        <dbReference type="EMBL" id="RKQ71534.1"/>
    </source>
</evidence>
<dbReference type="Pfam" id="PF01476">
    <property type="entry name" value="LysM"/>
    <property type="match status" value="2"/>
</dbReference>
<accession>A0A420WKL3</accession>
<gene>
    <name evidence="3" type="ORF">DES40_0858</name>
</gene>
<evidence type="ECO:0000259" key="2">
    <source>
        <dbReference type="PROSITE" id="PS51782"/>
    </source>
</evidence>
<dbReference type="InParanoid" id="A0A420WKL3"/>
<dbReference type="Gene3D" id="3.10.350.10">
    <property type="entry name" value="LysM domain"/>
    <property type="match status" value="2"/>
</dbReference>
<dbReference type="InterPro" id="IPR018392">
    <property type="entry name" value="LysM"/>
</dbReference>
<dbReference type="GO" id="GO:0008932">
    <property type="term" value="F:lytic endotransglycosylase activity"/>
    <property type="evidence" value="ECO:0007669"/>
    <property type="project" value="TreeGrafter"/>
</dbReference>
<feature type="domain" description="LysM" evidence="2">
    <location>
        <begin position="113"/>
        <end position="156"/>
    </location>
</feature>
<keyword evidence="1" id="KW-0732">Signal</keyword>
<keyword evidence="4" id="KW-1185">Reference proteome</keyword>
<sequence>MGLAMRKLVLPIVTITLALSGVSALAQVSSSDDDRFKPRVYGSLSVNGGNVAVVHAQHAPVQQGTAISNEQQSVIDEARRVQTYQSYTRGDVQYSHSDTPVPTTATSIVDTTVIHNVVKGDTLYNISKRYNISIQDIQEANGIQGSAIALGQSLILPTQVKVSSTYLSPTQPVISNTPYANGSVMRVVQPVGVQTSSIYAVLPKDTLYGIARRTCTSVDDIVSTNGIGDKDNLKPGQKLLLPQGHCLTR</sequence>
<evidence type="ECO:0000256" key="1">
    <source>
        <dbReference type="SAM" id="SignalP"/>
    </source>
</evidence>
<dbReference type="PROSITE" id="PS51782">
    <property type="entry name" value="LYSM"/>
    <property type="match status" value="2"/>
</dbReference>
<dbReference type="CDD" id="cd00118">
    <property type="entry name" value="LysM"/>
    <property type="match status" value="2"/>
</dbReference>
<dbReference type="EMBL" id="RBII01000001">
    <property type="protein sequence ID" value="RKQ71534.1"/>
    <property type="molecule type" value="Genomic_DNA"/>
</dbReference>
<feature type="chain" id="PRO_5019141438" evidence="1">
    <location>
        <begin position="27"/>
        <end position="249"/>
    </location>
</feature>
<dbReference type="Proteomes" id="UP000282211">
    <property type="component" value="Unassembled WGS sequence"/>
</dbReference>
<dbReference type="AlphaFoldDB" id="A0A420WKL3"/>
<dbReference type="SMART" id="SM00257">
    <property type="entry name" value="LysM"/>
    <property type="match status" value="2"/>
</dbReference>
<feature type="domain" description="LysM" evidence="2">
    <location>
        <begin position="197"/>
        <end position="241"/>
    </location>
</feature>
<dbReference type="SUPFAM" id="SSF54106">
    <property type="entry name" value="LysM domain"/>
    <property type="match status" value="2"/>
</dbReference>
<organism evidence="3 4">
    <name type="scientific">Litorimonas taeanensis</name>
    <dbReference type="NCBI Taxonomy" id="568099"/>
    <lineage>
        <taxon>Bacteria</taxon>
        <taxon>Pseudomonadati</taxon>
        <taxon>Pseudomonadota</taxon>
        <taxon>Alphaproteobacteria</taxon>
        <taxon>Maricaulales</taxon>
        <taxon>Robiginitomaculaceae</taxon>
    </lineage>
</organism>
<feature type="signal peptide" evidence="1">
    <location>
        <begin position="1"/>
        <end position="26"/>
    </location>
</feature>
<name>A0A420WKL3_9PROT</name>
<dbReference type="InterPro" id="IPR036779">
    <property type="entry name" value="LysM_dom_sf"/>
</dbReference>
<protein>
    <submittedName>
        <fullName evidence="3">LysM repeat protein</fullName>
    </submittedName>
</protein>
<dbReference type="PANTHER" id="PTHR33734">
    <property type="entry name" value="LYSM DOMAIN-CONTAINING GPI-ANCHORED PROTEIN 2"/>
    <property type="match status" value="1"/>
</dbReference>
<evidence type="ECO:0000313" key="4">
    <source>
        <dbReference type="Proteomes" id="UP000282211"/>
    </source>
</evidence>
<dbReference type="PANTHER" id="PTHR33734:SF22">
    <property type="entry name" value="MEMBRANE-BOUND LYTIC MUREIN TRANSGLYCOSYLASE D"/>
    <property type="match status" value="1"/>
</dbReference>
<proteinExistence type="predicted"/>
<comment type="caution">
    <text evidence="3">The sequence shown here is derived from an EMBL/GenBank/DDBJ whole genome shotgun (WGS) entry which is preliminary data.</text>
</comment>
<reference evidence="3 4" key="1">
    <citation type="submission" date="2018-10" db="EMBL/GenBank/DDBJ databases">
        <title>Genomic Encyclopedia of Type Strains, Phase IV (KMG-IV): sequencing the most valuable type-strain genomes for metagenomic binning, comparative biology and taxonomic classification.</title>
        <authorList>
            <person name="Goeker M."/>
        </authorList>
    </citation>
    <scope>NUCLEOTIDE SEQUENCE [LARGE SCALE GENOMIC DNA]</scope>
    <source>
        <strain evidence="3 4">DSM 22008</strain>
    </source>
</reference>